<dbReference type="InterPro" id="IPR029068">
    <property type="entry name" value="Glyas_Bleomycin-R_OHBP_Dase"/>
</dbReference>
<evidence type="ECO:0000313" key="4">
    <source>
        <dbReference type="Proteomes" id="UP000565468"/>
    </source>
</evidence>
<dbReference type="Pfam" id="PF00903">
    <property type="entry name" value="Glyoxalase"/>
    <property type="match status" value="1"/>
</dbReference>
<dbReference type="GO" id="GO:0046491">
    <property type="term" value="P:L-methylmalonyl-CoA metabolic process"/>
    <property type="evidence" value="ECO:0007669"/>
    <property type="project" value="TreeGrafter"/>
</dbReference>
<dbReference type="InterPro" id="IPR051785">
    <property type="entry name" value="MMCE/EMCE_epimerase"/>
</dbReference>
<dbReference type="RefSeq" id="WP_169505133.1">
    <property type="nucleotide sequence ID" value="NZ_JABBPN010000009.1"/>
</dbReference>
<feature type="domain" description="VOC" evidence="2">
    <location>
        <begin position="5"/>
        <end position="127"/>
    </location>
</feature>
<accession>A0A848M818</accession>
<dbReference type="AlphaFoldDB" id="A0A848M818"/>
<protein>
    <submittedName>
        <fullName evidence="3">VOC family protein</fullName>
    </submittedName>
</protein>
<evidence type="ECO:0000259" key="2">
    <source>
        <dbReference type="PROSITE" id="PS51819"/>
    </source>
</evidence>
<dbReference type="Gene3D" id="3.10.180.10">
    <property type="entry name" value="2,3-Dihydroxybiphenyl 1,2-Dioxygenase, domain 1"/>
    <property type="match status" value="1"/>
</dbReference>
<keyword evidence="1" id="KW-0479">Metal-binding</keyword>
<proteinExistence type="predicted"/>
<evidence type="ECO:0000256" key="1">
    <source>
        <dbReference type="ARBA" id="ARBA00022723"/>
    </source>
</evidence>
<dbReference type="Proteomes" id="UP000565468">
    <property type="component" value="Unassembled WGS sequence"/>
</dbReference>
<gene>
    <name evidence="3" type="ORF">HII30_11275</name>
</gene>
<dbReference type="PROSITE" id="PS51819">
    <property type="entry name" value="VOC"/>
    <property type="match status" value="1"/>
</dbReference>
<organism evidence="3 4">
    <name type="scientific">Paenibacillus lemnae</name>
    <dbReference type="NCBI Taxonomy" id="1330551"/>
    <lineage>
        <taxon>Bacteria</taxon>
        <taxon>Bacillati</taxon>
        <taxon>Bacillota</taxon>
        <taxon>Bacilli</taxon>
        <taxon>Bacillales</taxon>
        <taxon>Paenibacillaceae</taxon>
        <taxon>Paenibacillus</taxon>
    </lineage>
</organism>
<dbReference type="PANTHER" id="PTHR43048">
    <property type="entry name" value="METHYLMALONYL-COA EPIMERASE"/>
    <property type="match status" value="1"/>
</dbReference>
<evidence type="ECO:0000313" key="3">
    <source>
        <dbReference type="EMBL" id="NMO96351.1"/>
    </source>
</evidence>
<dbReference type="GO" id="GO:0046872">
    <property type="term" value="F:metal ion binding"/>
    <property type="evidence" value="ECO:0007669"/>
    <property type="project" value="UniProtKB-KW"/>
</dbReference>
<dbReference type="PANTHER" id="PTHR43048:SF3">
    <property type="entry name" value="METHYLMALONYL-COA EPIMERASE, MITOCHONDRIAL"/>
    <property type="match status" value="1"/>
</dbReference>
<dbReference type="InterPro" id="IPR037523">
    <property type="entry name" value="VOC_core"/>
</dbReference>
<dbReference type="CDD" id="cd06587">
    <property type="entry name" value="VOC"/>
    <property type="match status" value="1"/>
</dbReference>
<sequence length="127" mass="14633">MAQKRLDHVGIMVRDLDQTINFYTLVVGLELKGKLTHTNGVIQLAFLGFNGSDETEVELIQGYNDHLPAEGRVHHFAVSTDDIEQEYERIQSLDIPHVDDEIVTLPNGHRYFFIHGPEGEWIEFFQR</sequence>
<keyword evidence="4" id="KW-1185">Reference proteome</keyword>
<dbReference type="SUPFAM" id="SSF54593">
    <property type="entry name" value="Glyoxalase/Bleomycin resistance protein/Dihydroxybiphenyl dioxygenase"/>
    <property type="match status" value="1"/>
</dbReference>
<reference evidence="3 4" key="1">
    <citation type="submission" date="2020-04" db="EMBL/GenBank/DDBJ databases">
        <title>Paenibacillus algicola sp. nov., a novel marine bacterium producing alginate lyase.</title>
        <authorList>
            <person name="Huang H."/>
        </authorList>
    </citation>
    <scope>NUCLEOTIDE SEQUENCE [LARGE SCALE GENOMIC DNA]</scope>
    <source>
        <strain evidence="3 4">L7-75</strain>
    </source>
</reference>
<dbReference type="InterPro" id="IPR004360">
    <property type="entry name" value="Glyas_Fos-R_dOase_dom"/>
</dbReference>
<dbReference type="GO" id="GO:0004493">
    <property type="term" value="F:methylmalonyl-CoA epimerase activity"/>
    <property type="evidence" value="ECO:0007669"/>
    <property type="project" value="TreeGrafter"/>
</dbReference>
<name>A0A848M818_PAELE</name>
<dbReference type="EMBL" id="JABBPN010000009">
    <property type="protein sequence ID" value="NMO96351.1"/>
    <property type="molecule type" value="Genomic_DNA"/>
</dbReference>
<comment type="caution">
    <text evidence="3">The sequence shown here is derived from an EMBL/GenBank/DDBJ whole genome shotgun (WGS) entry which is preliminary data.</text>
</comment>